<reference evidence="1 2" key="1">
    <citation type="submission" date="2018-06" db="EMBL/GenBank/DDBJ databases">
        <title>Nitrincola tibetense sp. nov., isolated from Lake XuguoCo on Tibetan Plateau.</title>
        <authorList>
            <person name="Xing P."/>
        </authorList>
    </citation>
    <scope>NUCLEOTIDE SEQUENCE [LARGE SCALE GENOMIC DNA]</scope>
    <source>
        <strain evidence="2">xg18</strain>
    </source>
</reference>
<name>A0A364NHS5_9GAMM</name>
<dbReference type="OrthoDB" id="9182524at2"/>
<dbReference type="AlphaFoldDB" id="A0A364NHS5"/>
<organism evidence="1 2">
    <name type="scientific">Nitrincola tibetensis</name>
    <dbReference type="NCBI Taxonomy" id="2219697"/>
    <lineage>
        <taxon>Bacteria</taxon>
        <taxon>Pseudomonadati</taxon>
        <taxon>Pseudomonadota</taxon>
        <taxon>Gammaproteobacteria</taxon>
        <taxon>Oceanospirillales</taxon>
        <taxon>Oceanospirillaceae</taxon>
        <taxon>Nitrincola</taxon>
    </lineage>
</organism>
<dbReference type="RefSeq" id="WP_112160715.1">
    <property type="nucleotide sequence ID" value="NZ_QKRX01000028.1"/>
</dbReference>
<sequence>MNDENNISERSANSYCADNDKPITFPISKAIELSEQIITTKSKDEILFHLTNAKAHAKLKSDDDHRMFETSQTRITFLALNFAANKHGILAPAFRGRLIEGVRRKDQGQKSLPTYIQAMYSLDRQLIDVHWFYCREVEKGFQESMEINGEYLWEDRTMNSAAVEKFVQNKWQAKKKVEALQITPSEQLELSTIRTAQISDRHYDVLRNKDTDMIKIKEFCTKSTQLEVTQAADLYEDLRALRLAGKDVNLATRLRQLVETETSDTRSFETRKRQMQRRKELFQKKLLLLK</sequence>
<protein>
    <submittedName>
        <fullName evidence="1">Uncharacterized protein</fullName>
    </submittedName>
</protein>
<dbReference type="EMBL" id="QKRX01000028">
    <property type="protein sequence ID" value="RAU16427.1"/>
    <property type="molecule type" value="Genomic_DNA"/>
</dbReference>
<gene>
    <name evidence="1" type="ORF">DN062_18215</name>
</gene>
<accession>A0A364NHS5</accession>
<comment type="caution">
    <text evidence="1">The sequence shown here is derived from an EMBL/GenBank/DDBJ whole genome shotgun (WGS) entry which is preliminary data.</text>
</comment>
<evidence type="ECO:0000313" key="1">
    <source>
        <dbReference type="EMBL" id="RAU16427.1"/>
    </source>
</evidence>
<evidence type="ECO:0000313" key="2">
    <source>
        <dbReference type="Proteomes" id="UP000250744"/>
    </source>
</evidence>
<proteinExistence type="predicted"/>
<dbReference type="Proteomes" id="UP000250744">
    <property type="component" value="Unassembled WGS sequence"/>
</dbReference>
<keyword evidence="2" id="KW-1185">Reference proteome</keyword>